<dbReference type="GO" id="GO:0000160">
    <property type="term" value="P:phosphorelay signal transduction system"/>
    <property type="evidence" value="ECO:0007669"/>
    <property type="project" value="InterPro"/>
</dbReference>
<dbReference type="Gene3D" id="2.30.30.40">
    <property type="entry name" value="SH3 Domains"/>
    <property type="match status" value="1"/>
</dbReference>
<sequence>MNETTPPFDENELTDEDLEILKSFDAIESWSEPTSLSSSTTPQPADTSTTVEQDETLEMLLVFLEEANEDIAKIRQALNQILQQPQPSPTRFTSFQRAGHKLRGTAGAVGYNTMSIAAEHIETIAEQVQQGRVQPETGLEAISRALVVLDHCHQYLSEEGHEPEAPDMIANLEAYYITLDIDITQSSSSDTGPLSVQGTYTTADQARITRHLSHSESTAKLDTHKTTSQTNSAIKPPAREDENTAFIQIEARRFEQFLNHTRELFNLKAALDNAQQNVTIALQEQQVALVRLQQLEQPLTNQLQAEHPLPVEDTFNSSSLIARILSTADPETLRNSKQKQRLRPPFVQAEHSWDELDMERYTEKDLLSRSLREAIMQVTACANRVTLATTELQALQQEYQAHVAFVYNDTRQMRLTPLSVIIPGLQQIIAESVLARQYQVAVEFAGDQLEIDQAILEILAPTLQQMLHICTSDSSVIQEEQQELYRIWFQAHGNGELITIEIGFSMPVLGGALEVLQTMVQKLNGSLNPQRNASGGVSFHLSFPRTYGGVKSLIVRIDDQQFIVPIAQIQRVGLQGQESCDQNYQLKELIDFADSSTVNSATNSPRPLLIMQSQATRKTVGIVVDEIIGEAEMMVKPLANILQRPGISESAIDGQGNVLFMIDLSEALRYYMKQAATHNLTARQEGMRPAQPRRSSNTMAKILIADDSASHRQAIIRTLKQERYAIAEARDGMEAIEQLMENTPDIFLLDIEMPNLNGYDVLNIIHEYPELAHIQTIMLTSRTSEKHMQRALELGAQAYLTKPCSQELLLATIHKLLARPS</sequence>
<feature type="compositionally biased region" description="Basic and acidic residues" evidence="3">
    <location>
        <begin position="213"/>
        <end position="225"/>
    </location>
</feature>
<keyword evidence="7" id="KW-1185">Reference proteome</keyword>
<dbReference type="SUPFAM" id="SSF50341">
    <property type="entry name" value="CheW-like"/>
    <property type="match status" value="1"/>
</dbReference>
<protein>
    <recommendedName>
        <fullName evidence="8">Histidine kinase</fullName>
    </recommendedName>
</protein>
<gene>
    <name evidence="6" type="ORF">KDI_28230</name>
</gene>
<dbReference type="PROSITE" id="PS50894">
    <property type="entry name" value="HPT"/>
    <property type="match status" value="1"/>
</dbReference>
<evidence type="ECO:0000256" key="3">
    <source>
        <dbReference type="SAM" id="MobiDB-lite"/>
    </source>
</evidence>
<keyword evidence="2" id="KW-0597">Phosphoprotein</keyword>
<dbReference type="GO" id="GO:0006935">
    <property type="term" value="P:chemotaxis"/>
    <property type="evidence" value="ECO:0007669"/>
    <property type="project" value="InterPro"/>
</dbReference>
<comment type="caution">
    <text evidence="6">The sequence shown here is derived from an EMBL/GenBank/DDBJ whole genome shotgun (WGS) entry which is preliminary data.</text>
</comment>
<dbReference type="InterPro" id="IPR036641">
    <property type="entry name" value="HPT_dom_sf"/>
</dbReference>
<dbReference type="CDD" id="cd00156">
    <property type="entry name" value="REC"/>
    <property type="match status" value="1"/>
</dbReference>
<dbReference type="Pfam" id="PF00072">
    <property type="entry name" value="Response_reg"/>
    <property type="match status" value="1"/>
</dbReference>
<evidence type="ECO:0008006" key="8">
    <source>
        <dbReference type="Google" id="ProtNLM"/>
    </source>
</evidence>
<feature type="domain" description="Response regulatory" evidence="4">
    <location>
        <begin position="701"/>
        <end position="817"/>
    </location>
</feature>
<dbReference type="InterPro" id="IPR036061">
    <property type="entry name" value="CheW-like_dom_sf"/>
</dbReference>
<reference evidence="6 7" key="1">
    <citation type="submission" date="2019-01" db="EMBL/GenBank/DDBJ databases">
        <title>Draft genome sequence of Dictyobacter sp. Uno17.</title>
        <authorList>
            <person name="Wang C.M."/>
            <person name="Zheng Y."/>
            <person name="Sakai Y."/>
            <person name="Abe K."/>
            <person name="Yokota A."/>
            <person name="Yabe S."/>
        </authorList>
    </citation>
    <scope>NUCLEOTIDE SEQUENCE [LARGE SCALE GENOMIC DNA]</scope>
    <source>
        <strain evidence="6 7">Uno17</strain>
    </source>
</reference>
<dbReference type="Gene3D" id="1.20.120.160">
    <property type="entry name" value="HPT domain"/>
    <property type="match status" value="1"/>
</dbReference>
<dbReference type="PANTHER" id="PTHR43395">
    <property type="entry name" value="SENSOR HISTIDINE KINASE CHEA"/>
    <property type="match status" value="1"/>
</dbReference>
<dbReference type="InterPro" id="IPR051315">
    <property type="entry name" value="Bact_Chemotaxis_CheA"/>
</dbReference>
<dbReference type="SMART" id="SM00073">
    <property type="entry name" value="HPT"/>
    <property type="match status" value="1"/>
</dbReference>
<dbReference type="Gene3D" id="3.40.50.2300">
    <property type="match status" value="1"/>
</dbReference>
<evidence type="ECO:0000259" key="5">
    <source>
        <dbReference type="PROSITE" id="PS50894"/>
    </source>
</evidence>
<dbReference type="AlphaFoldDB" id="A0A5A5TE29"/>
<dbReference type="SUPFAM" id="SSF52172">
    <property type="entry name" value="CheY-like"/>
    <property type="match status" value="1"/>
</dbReference>
<dbReference type="SMART" id="SM00448">
    <property type="entry name" value="REC"/>
    <property type="match status" value="1"/>
</dbReference>
<dbReference type="EMBL" id="BIXY01000039">
    <property type="protein sequence ID" value="GCF09259.1"/>
    <property type="molecule type" value="Genomic_DNA"/>
</dbReference>
<proteinExistence type="predicted"/>
<evidence type="ECO:0000256" key="1">
    <source>
        <dbReference type="PROSITE-ProRule" id="PRU00110"/>
    </source>
</evidence>
<feature type="compositionally biased region" description="Low complexity" evidence="3">
    <location>
        <begin position="31"/>
        <end position="44"/>
    </location>
</feature>
<dbReference type="Proteomes" id="UP000322530">
    <property type="component" value="Unassembled WGS sequence"/>
</dbReference>
<dbReference type="PANTHER" id="PTHR43395:SF8">
    <property type="entry name" value="HISTIDINE KINASE"/>
    <property type="match status" value="1"/>
</dbReference>
<feature type="modified residue" description="Phosphohistidine" evidence="1">
    <location>
        <position position="100"/>
    </location>
</feature>
<name>A0A5A5TE29_9CHLR</name>
<feature type="region of interest" description="Disordered" evidence="3">
    <location>
        <begin position="213"/>
        <end position="236"/>
    </location>
</feature>
<feature type="modified residue" description="4-aspartylphosphate" evidence="2">
    <location>
        <position position="750"/>
    </location>
</feature>
<dbReference type="SUPFAM" id="SSF47226">
    <property type="entry name" value="Histidine-containing phosphotransfer domain, HPT domain"/>
    <property type="match status" value="1"/>
</dbReference>
<dbReference type="PROSITE" id="PS50110">
    <property type="entry name" value="RESPONSE_REGULATORY"/>
    <property type="match status" value="1"/>
</dbReference>
<evidence type="ECO:0000313" key="7">
    <source>
        <dbReference type="Proteomes" id="UP000322530"/>
    </source>
</evidence>
<organism evidence="6 7">
    <name type="scientific">Dictyobacter arantiisoli</name>
    <dbReference type="NCBI Taxonomy" id="2014874"/>
    <lineage>
        <taxon>Bacteria</taxon>
        <taxon>Bacillati</taxon>
        <taxon>Chloroflexota</taxon>
        <taxon>Ktedonobacteria</taxon>
        <taxon>Ktedonobacterales</taxon>
        <taxon>Dictyobacteraceae</taxon>
        <taxon>Dictyobacter</taxon>
    </lineage>
</organism>
<dbReference type="Pfam" id="PF01627">
    <property type="entry name" value="Hpt"/>
    <property type="match status" value="1"/>
</dbReference>
<feature type="region of interest" description="Disordered" evidence="3">
    <location>
        <begin position="31"/>
        <end position="51"/>
    </location>
</feature>
<evidence type="ECO:0000313" key="6">
    <source>
        <dbReference type="EMBL" id="GCF09259.1"/>
    </source>
</evidence>
<dbReference type="InterPro" id="IPR001789">
    <property type="entry name" value="Sig_transdc_resp-reg_receiver"/>
</dbReference>
<dbReference type="InterPro" id="IPR011006">
    <property type="entry name" value="CheY-like_superfamily"/>
</dbReference>
<feature type="domain" description="HPt" evidence="5">
    <location>
        <begin position="52"/>
        <end position="159"/>
    </location>
</feature>
<accession>A0A5A5TE29</accession>
<dbReference type="OrthoDB" id="9803176at2"/>
<dbReference type="InterPro" id="IPR008207">
    <property type="entry name" value="Sig_transdc_His_kin_Hpt_dom"/>
</dbReference>
<dbReference type="RefSeq" id="WP_149402205.1">
    <property type="nucleotide sequence ID" value="NZ_BIXY01000039.1"/>
</dbReference>
<evidence type="ECO:0000256" key="2">
    <source>
        <dbReference type="PROSITE-ProRule" id="PRU00169"/>
    </source>
</evidence>
<evidence type="ECO:0000259" key="4">
    <source>
        <dbReference type="PROSITE" id="PS50110"/>
    </source>
</evidence>